<reference evidence="1 2" key="1">
    <citation type="journal article" date="2024" name="G3 (Bethesda)">
        <title>Genome assembly of Hibiscus sabdariffa L. provides insights into metabolisms of medicinal natural products.</title>
        <authorList>
            <person name="Kim T."/>
        </authorList>
    </citation>
    <scope>NUCLEOTIDE SEQUENCE [LARGE SCALE GENOMIC DNA]</scope>
    <source>
        <strain evidence="1">TK-2024</strain>
        <tissue evidence="1">Old leaves</tissue>
    </source>
</reference>
<gene>
    <name evidence="1" type="ORF">V6N12_042258</name>
</gene>
<proteinExistence type="predicted"/>
<evidence type="ECO:0000313" key="2">
    <source>
        <dbReference type="Proteomes" id="UP001472677"/>
    </source>
</evidence>
<sequence>MIIVLKCPLPEGKEGLKVNELVEDMEASKGKKTSKRCKVTFTKYDVLEYDDGSAIASDVIELRADIFCLKSLEEKVNKIEGGCEYFKAMQDEMTCSLQKISRKIEDDGVNLVNEINRSLYATEGDPPSTLFKTPKGRAKTINLSNCLTPRKDKLVVVKVSRKSLRLSKG</sequence>
<organism evidence="1 2">
    <name type="scientific">Hibiscus sabdariffa</name>
    <name type="common">roselle</name>
    <dbReference type="NCBI Taxonomy" id="183260"/>
    <lineage>
        <taxon>Eukaryota</taxon>
        <taxon>Viridiplantae</taxon>
        <taxon>Streptophyta</taxon>
        <taxon>Embryophyta</taxon>
        <taxon>Tracheophyta</taxon>
        <taxon>Spermatophyta</taxon>
        <taxon>Magnoliopsida</taxon>
        <taxon>eudicotyledons</taxon>
        <taxon>Gunneridae</taxon>
        <taxon>Pentapetalae</taxon>
        <taxon>rosids</taxon>
        <taxon>malvids</taxon>
        <taxon>Malvales</taxon>
        <taxon>Malvaceae</taxon>
        <taxon>Malvoideae</taxon>
        <taxon>Hibiscus</taxon>
    </lineage>
</organism>
<name>A0ABR2EE89_9ROSI</name>
<protein>
    <submittedName>
        <fullName evidence="1">Uncharacterized protein</fullName>
    </submittedName>
</protein>
<comment type="caution">
    <text evidence="1">The sequence shown here is derived from an EMBL/GenBank/DDBJ whole genome shotgun (WGS) entry which is preliminary data.</text>
</comment>
<dbReference type="EMBL" id="JBBPBM010000015">
    <property type="protein sequence ID" value="KAK8558969.1"/>
    <property type="molecule type" value="Genomic_DNA"/>
</dbReference>
<dbReference type="Proteomes" id="UP001472677">
    <property type="component" value="Unassembled WGS sequence"/>
</dbReference>
<accession>A0ABR2EE89</accession>
<keyword evidence="2" id="KW-1185">Reference proteome</keyword>
<evidence type="ECO:0000313" key="1">
    <source>
        <dbReference type="EMBL" id="KAK8558969.1"/>
    </source>
</evidence>